<reference evidence="2 3" key="1">
    <citation type="submission" date="2019-01" db="EMBL/GenBank/DDBJ databases">
        <title>Ktedonosporobacter rubrisoli SCAWS-G2.</title>
        <authorList>
            <person name="Huang Y."/>
            <person name="Yan B."/>
        </authorList>
    </citation>
    <scope>NUCLEOTIDE SEQUENCE [LARGE SCALE GENOMIC DNA]</scope>
    <source>
        <strain evidence="2 3">SCAWS-G2</strain>
    </source>
</reference>
<dbReference type="SUPFAM" id="SSF55961">
    <property type="entry name" value="Bet v1-like"/>
    <property type="match status" value="1"/>
</dbReference>
<dbReference type="Pfam" id="PF10604">
    <property type="entry name" value="Polyketide_cyc2"/>
    <property type="match status" value="1"/>
</dbReference>
<organism evidence="2 3">
    <name type="scientific">Ktedonosporobacter rubrisoli</name>
    <dbReference type="NCBI Taxonomy" id="2509675"/>
    <lineage>
        <taxon>Bacteria</taxon>
        <taxon>Bacillati</taxon>
        <taxon>Chloroflexota</taxon>
        <taxon>Ktedonobacteria</taxon>
        <taxon>Ktedonobacterales</taxon>
        <taxon>Ktedonosporobacteraceae</taxon>
        <taxon>Ktedonosporobacter</taxon>
    </lineage>
</organism>
<feature type="transmembrane region" description="Helical" evidence="1">
    <location>
        <begin position="164"/>
        <end position="184"/>
    </location>
</feature>
<dbReference type="AlphaFoldDB" id="A0A4P6K2B0"/>
<keyword evidence="1" id="KW-1133">Transmembrane helix</keyword>
<evidence type="ECO:0000313" key="3">
    <source>
        <dbReference type="Proteomes" id="UP000290365"/>
    </source>
</evidence>
<dbReference type="InterPro" id="IPR023393">
    <property type="entry name" value="START-like_dom_sf"/>
</dbReference>
<evidence type="ECO:0000313" key="2">
    <source>
        <dbReference type="EMBL" id="QBD81616.1"/>
    </source>
</evidence>
<sequence>MSRIHVESERVIHATPEKVYETLTDYKEKRQLMLTPNFLDYMVVKGGKGEGTIISYRLQAAQRERAYRMQVTEPAKGKIITESDSNSSLVTTWKLLPMQGGQSTIVSVSSEWEGGQGVGGFFERTFAPLGLRRIYDDMLALLASLVQTGSVSEVVTAAEMQPSRSVLLLASGVALVAVAGIYYMQKAKRAA</sequence>
<dbReference type="Proteomes" id="UP000290365">
    <property type="component" value="Chromosome"/>
</dbReference>
<dbReference type="EMBL" id="CP035758">
    <property type="protein sequence ID" value="QBD81616.1"/>
    <property type="molecule type" value="Genomic_DNA"/>
</dbReference>
<accession>A0A4P6K2B0</accession>
<evidence type="ECO:0000256" key="1">
    <source>
        <dbReference type="SAM" id="Phobius"/>
    </source>
</evidence>
<dbReference type="OrthoDB" id="288089at2"/>
<dbReference type="KEGG" id="kbs:EPA93_38850"/>
<dbReference type="InterPro" id="IPR019587">
    <property type="entry name" value="Polyketide_cyclase/dehydratase"/>
</dbReference>
<dbReference type="CDD" id="cd07812">
    <property type="entry name" value="SRPBCC"/>
    <property type="match status" value="1"/>
</dbReference>
<keyword evidence="1" id="KW-0812">Transmembrane</keyword>
<proteinExistence type="predicted"/>
<keyword evidence="1" id="KW-0472">Membrane</keyword>
<dbReference type="RefSeq" id="WP_129892677.1">
    <property type="nucleotide sequence ID" value="NZ_CP035758.1"/>
</dbReference>
<keyword evidence="3" id="KW-1185">Reference proteome</keyword>
<dbReference type="Gene3D" id="3.30.530.20">
    <property type="match status" value="1"/>
</dbReference>
<name>A0A4P6K2B0_KTERU</name>
<gene>
    <name evidence="2" type="ORF">EPA93_38850</name>
</gene>
<protein>
    <submittedName>
        <fullName evidence="2">SRPBCC family protein</fullName>
    </submittedName>
</protein>